<dbReference type="KEGG" id="rsu:NHU_02840"/>
<dbReference type="InterPro" id="IPR036388">
    <property type="entry name" value="WH-like_DNA-bd_sf"/>
</dbReference>
<proteinExistence type="predicted"/>
<evidence type="ECO:0000313" key="2">
    <source>
        <dbReference type="EMBL" id="BAQ69987.1"/>
    </source>
</evidence>
<dbReference type="InterPro" id="IPR050855">
    <property type="entry name" value="NDM-1-like"/>
</dbReference>
<sequence>MREGRFAPVRTPFDLPPEEGEAVEIAEGVLWMRLPLPSPLKHVNVFALDEGQGWTLVDTGLSTGRSREIWAALLAGPLGGRPVERVILTHHHPDHVGLAGWFQAEAGAELWTSRTAWLFARMLTLDEQARPRPETLDFYRGAGMDPALLAERAAERPFNFADVVAPMPLGFRALAEGDRIRAGGRDWDVRLGDGHAPDHVTLWSRDDGLVIGGDQLLSSISPNLGVYATEPLNDPVAGWLDSCTRLAAHAREDHLVLPGHKLPFTGLPTRLVQLIENHHGALARLLEALAEERTACDCFGVLYRREIGTGEYGLALAEAVGHLNHLYLTGRAIRRRRPDGAWLYRRSGAA</sequence>
<dbReference type="EMBL" id="AP014800">
    <property type="protein sequence ID" value="BAQ69987.1"/>
    <property type="molecule type" value="Genomic_DNA"/>
</dbReference>
<dbReference type="Pfam" id="PF00753">
    <property type="entry name" value="Lactamase_B"/>
    <property type="match status" value="1"/>
</dbReference>
<dbReference type="PANTHER" id="PTHR42951:SF22">
    <property type="entry name" value="METALLO BETA-LACTAMASE SUPERFAMILY LIPOPROTEIN"/>
    <property type="match status" value="1"/>
</dbReference>
<dbReference type="Gene3D" id="3.60.15.10">
    <property type="entry name" value="Ribonuclease Z/Hydroxyacylglutathione hydrolase-like"/>
    <property type="match status" value="1"/>
</dbReference>
<name>A0A0D6B4E9_RHOSU</name>
<evidence type="ECO:0000259" key="1">
    <source>
        <dbReference type="SMART" id="SM00849"/>
    </source>
</evidence>
<dbReference type="PATRIC" id="fig|35806.4.peg.2918"/>
<dbReference type="Gene3D" id="1.10.10.10">
    <property type="entry name" value="Winged helix-like DNA-binding domain superfamily/Winged helix DNA-binding domain"/>
    <property type="match status" value="1"/>
</dbReference>
<evidence type="ECO:0000313" key="3">
    <source>
        <dbReference type="Proteomes" id="UP000064912"/>
    </source>
</evidence>
<dbReference type="Proteomes" id="UP000064912">
    <property type="component" value="Chromosome"/>
</dbReference>
<dbReference type="SUPFAM" id="SSF56281">
    <property type="entry name" value="Metallo-hydrolase/oxidoreductase"/>
    <property type="match status" value="1"/>
</dbReference>
<organism evidence="2 3">
    <name type="scientific">Rhodovulum sulfidophilum</name>
    <name type="common">Rhodobacter sulfidophilus</name>
    <dbReference type="NCBI Taxonomy" id="35806"/>
    <lineage>
        <taxon>Bacteria</taxon>
        <taxon>Pseudomonadati</taxon>
        <taxon>Pseudomonadota</taxon>
        <taxon>Alphaproteobacteria</taxon>
        <taxon>Rhodobacterales</taxon>
        <taxon>Paracoccaceae</taxon>
        <taxon>Rhodovulum</taxon>
    </lineage>
</organism>
<dbReference type="PANTHER" id="PTHR42951">
    <property type="entry name" value="METALLO-BETA-LACTAMASE DOMAIN-CONTAINING"/>
    <property type="match status" value="1"/>
</dbReference>
<accession>A0A0D6B4E9</accession>
<dbReference type="AlphaFoldDB" id="A0A0D6B4E9"/>
<gene>
    <name evidence="2" type="ORF">NHU_02840</name>
</gene>
<dbReference type="eggNOG" id="COG0491">
    <property type="taxonomic scope" value="Bacteria"/>
</dbReference>
<reference evidence="2 3" key="1">
    <citation type="submission" date="2015-02" db="EMBL/GenBank/DDBJ databases">
        <title>Genome sequene of Rhodovulum sulfidophilum DSM 2351.</title>
        <authorList>
            <person name="Nagao N."/>
        </authorList>
    </citation>
    <scope>NUCLEOTIDE SEQUENCE [LARGE SCALE GENOMIC DNA]</scope>
    <source>
        <strain evidence="2 3">DSM 2351</strain>
    </source>
</reference>
<protein>
    <submittedName>
        <fullName evidence="2">Metallo-beta-lactamase family protein</fullName>
    </submittedName>
</protein>
<feature type="domain" description="Metallo-beta-lactamase" evidence="1">
    <location>
        <begin position="42"/>
        <end position="260"/>
    </location>
</feature>
<dbReference type="SMART" id="SM00849">
    <property type="entry name" value="Lactamase_B"/>
    <property type="match status" value="1"/>
</dbReference>
<dbReference type="InterPro" id="IPR036866">
    <property type="entry name" value="RibonucZ/Hydroxyglut_hydro"/>
</dbReference>
<dbReference type="InterPro" id="IPR001279">
    <property type="entry name" value="Metallo-B-lactamas"/>
</dbReference>